<dbReference type="SUPFAM" id="SSF53822">
    <property type="entry name" value="Periplasmic binding protein-like I"/>
    <property type="match status" value="1"/>
</dbReference>
<evidence type="ECO:0000313" key="6">
    <source>
        <dbReference type="EMBL" id="GGJ57688.1"/>
    </source>
</evidence>
<sequence length="341" mass="37737">MQTFGGLTVKDVAREAGVSPATVSRVLNGSARVSPDKVERVREVIERLGYKANPFSKSLLTEDLKTVGVLVPNLRDDFYGVIVNAIERRLLEHGVHMMCSLGHEDALVEEDAVQTFRSRSLNAYILLADLISDEAILELVKDNIPVVLIHRYLPELQHMCVNISNEHGGFIATQHLIELGHTRIAHITGPLNRHHTLGRYTGYMKALQQAGLPVDPALVQSVPGPQWEILQGERMTQRLLSRTRFTALFAYNDWLAIGAMRAVRAAGLRIPEDISIVSFDNRFFTEVTDPPLTGVDFPRETLGVLAADRVIALMNGQDVQMLPDLKPELVVRGSTAAVKKG</sequence>
<keyword evidence="1" id="KW-0805">Transcription regulation</keyword>
<dbReference type="InterPro" id="IPR000843">
    <property type="entry name" value="HTH_LacI"/>
</dbReference>
<evidence type="ECO:0000259" key="5">
    <source>
        <dbReference type="PROSITE" id="PS50943"/>
    </source>
</evidence>
<dbReference type="EMBL" id="BMOD01000040">
    <property type="protein sequence ID" value="GGJ57688.1"/>
    <property type="molecule type" value="Genomic_DNA"/>
</dbReference>
<protein>
    <submittedName>
        <fullName evidence="6">Transcriptional regulator</fullName>
    </submittedName>
</protein>
<dbReference type="InterPro" id="IPR028082">
    <property type="entry name" value="Peripla_BP_I"/>
</dbReference>
<comment type="caution">
    <text evidence="6">The sequence shown here is derived from an EMBL/GenBank/DDBJ whole genome shotgun (WGS) entry which is preliminary data.</text>
</comment>
<feature type="domain" description="HTH lacI-type" evidence="4">
    <location>
        <begin position="7"/>
        <end position="61"/>
    </location>
</feature>
<organism evidence="6 7">
    <name type="scientific">Deinococcus roseus</name>
    <dbReference type="NCBI Taxonomy" id="392414"/>
    <lineage>
        <taxon>Bacteria</taxon>
        <taxon>Thermotogati</taxon>
        <taxon>Deinococcota</taxon>
        <taxon>Deinococci</taxon>
        <taxon>Deinococcales</taxon>
        <taxon>Deinococcaceae</taxon>
        <taxon>Deinococcus</taxon>
    </lineage>
</organism>
<dbReference type="CDD" id="cd01392">
    <property type="entry name" value="HTH_LacI"/>
    <property type="match status" value="1"/>
</dbReference>
<proteinExistence type="predicted"/>
<evidence type="ECO:0000259" key="4">
    <source>
        <dbReference type="PROSITE" id="PS50932"/>
    </source>
</evidence>
<evidence type="ECO:0000256" key="1">
    <source>
        <dbReference type="ARBA" id="ARBA00023015"/>
    </source>
</evidence>
<keyword evidence="3" id="KW-0804">Transcription</keyword>
<accession>A0ABQ2DHC6</accession>
<dbReference type="Gene3D" id="3.40.50.2300">
    <property type="match status" value="2"/>
</dbReference>
<keyword evidence="2" id="KW-0238">DNA-binding</keyword>
<dbReference type="PROSITE" id="PS50943">
    <property type="entry name" value="HTH_CROC1"/>
    <property type="match status" value="1"/>
</dbReference>
<dbReference type="PANTHER" id="PTHR30146:SF109">
    <property type="entry name" value="HTH-TYPE TRANSCRIPTIONAL REGULATOR GALS"/>
    <property type="match status" value="1"/>
</dbReference>
<dbReference type="SMART" id="SM00354">
    <property type="entry name" value="HTH_LACI"/>
    <property type="match status" value="1"/>
</dbReference>
<dbReference type="InterPro" id="IPR046335">
    <property type="entry name" value="LacI/GalR-like_sensor"/>
</dbReference>
<evidence type="ECO:0000256" key="2">
    <source>
        <dbReference type="ARBA" id="ARBA00023125"/>
    </source>
</evidence>
<dbReference type="PROSITE" id="PS50932">
    <property type="entry name" value="HTH_LACI_2"/>
    <property type="match status" value="1"/>
</dbReference>
<evidence type="ECO:0000256" key="3">
    <source>
        <dbReference type="ARBA" id="ARBA00023163"/>
    </source>
</evidence>
<dbReference type="PANTHER" id="PTHR30146">
    <property type="entry name" value="LACI-RELATED TRANSCRIPTIONAL REPRESSOR"/>
    <property type="match status" value="1"/>
</dbReference>
<reference evidence="7" key="1">
    <citation type="journal article" date="2019" name="Int. J. Syst. Evol. Microbiol.">
        <title>The Global Catalogue of Microorganisms (GCM) 10K type strain sequencing project: providing services to taxonomists for standard genome sequencing and annotation.</title>
        <authorList>
            <consortium name="The Broad Institute Genomics Platform"/>
            <consortium name="The Broad Institute Genome Sequencing Center for Infectious Disease"/>
            <person name="Wu L."/>
            <person name="Ma J."/>
        </authorList>
    </citation>
    <scope>NUCLEOTIDE SEQUENCE [LARGE SCALE GENOMIC DNA]</scope>
    <source>
        <strain evidence="7">JCM 14370</strain>
    </source>
</reference>
<dbReference type="Pfam" id="PF13377">
    <property type="entry name" value="Peripla_BP_3"/>
    <property type="match status" value="1"/>
</dbReference>
<dbReference type="InterPro" id="IPR010982">
    <property type="entry name" value="Lambda_DNA-bd_dom_sf"/>
</dbReference>
<name>A0ABQ2DHC6_9DEIO</name>
<evidence type="ECO:0000313" key="7">
    <source>
        <dbReference type="Proteomes" id="UP000632222"/>
    </source>
</evidence>
<dbReference type="PRINTS" id="PR00036">
    <property type="entry name" value="HTHLACI"/>
</dbReference>
<keyword evidence="7" id="KW-1185">Reference proteome</keyword>
<dbReference type="Gene3D" id="1.10.260.40">
    <property type="entry name" value="lambda repressor-like DNA-binding domains"/>
    <property type="match status" value="1"/>
</dbReference>
<dbReference type="Pfam" id="PF00356">
    <property type="entry name" value="LacI"/>
    <property type="match status" value="1"/>
</dbReference>
<dbReference type="SUPFAM" id="SSF47413">
    <property type="entry name" value="lambda repressor-like DNA-binding domains"/>
    <property type="match status" value="1"/>
</dbReference>
<dbReference type="Proteomes" id="UP000632222">
    <property type="component" value="Unassembled WGS sequence"/>
</dbReference>
<dbReference type="InterPro" id="IPR001387">
    <property type="entry name" value="Cro/C1-type_HTH"/>
</dbReference>
<gene>
    <name evidence="6" type="primary">galR</name>
    <name evidence="6" type="ORF">GCM10008938_49720</name>
</gene>
<dbReference type="PROSITE" id="PS00356">
    <property type="entry name" value="HTH_LACI_1"/>
    <property type="match status" value="1"/>
</dbReference>
<feature type="domain" description="HTH cro/C1-type" evidence="5">
    <location>
        <begin position="6"/>
        <end position="51"/>
    </location>
</feature>